<proteinExistence type="predicted"/>
<reference evidence="2" key="1">
    <citation type="submission" date="2020-08" db="EMBL/GenBank/DDBJ databases">
        <title>Multicomponent nature underlies the extraordinary mechanical properties of spider dragline silk.</title>
        <authorList>
            <person name="Kono N."/>
            <person name="Nakamura H."/>
            <person name="Mori M."/>
            <person name="Yoshida Y."/>
            <person name="Ohtoshi R."/>
            <person name="Malay A.D."/>
            <person name="Moran D.A.P."/>
            <person name="Tomita M."/>
            <person name="Numata K."/>
            <person name="Arakawa K."/>
        </authorList>
    </citation>
    <scope>NUCLEOTIDE SEQUENCE</scope>
</reference>
<feature type="region of interest" description="Disordered" evidence="1">
    <location>
        <begin position="57"/>
        <end position="88"/>
    </location>
</feature>
<evidence type="ECO:0000313" key="3">
    <source>
        <dbReference type="Proteomes" id="UP000886998"/>
    </source>
</evidence>
<comment type="caution">
    <text evidence="2">The sequence shown here is derived from an EMBL/GenBank/DDBJ whole genome shotgun (WGS) entry which is preliminary data.</text>
</comment>
<keyword evidence="3" id="KW-1185">Reference proteome</keyword>
<dbReference type="Proteomes" id="UP000886998">
    <property type="component" value="Unassembled WGS sequence"/>
</dbReference>
<dbReference type="EMBL" id="BMAV01002487">
    <property type="protein sequence ID" value="GFY41408.1"/>
    <property type="molecule type" value="Genomic_DNA"/>
</dbReference>
<evidence type="ECO:0000256" key="1">
    <source>
        <dbReference type="SAM" id="MobiDB-lite"/>
    </source>
</evidence>
<sequence>MQKSETYQLPIPNIRKNDLNQGLSLPDVVAHPRRTRIPFITDDDDDITSDNLTSHFRSRESPANQMSFAHPRKTKIPFINDDDGIVPA</sequence>
<accession>A0A8X6WU62</accession>
<protein>
    <submittedName>
        <fullName evidence="2">Uncharacterized protein</fullName>
    </submittedName>
</protein>
<dbReference type="AlphaFoldDB" id="A0A8X6WU62"/>
<name>A0A8X6WU62_9ARAC</name>
<feature type="compositionally biased region" description="Polar residues" evidence="1">
    <location>
        <begin position="57"/>
        <end position="67"/>
    </location>
</feature>
<gene>
    <name evidence="2" type="ORF">TNIN_9321</name>
</gene>
<evidence type="ECO:0000313" key="2">
    <source>
        <dbReference type="EMBL" id="GFY41408.1"/>
    </source>
</evidence>
<organism evidence="2 3">
    <name type="scientific">Trichonephila inaurata madagascariensis</name>
    <dbReference type="NCBI Taxonomy" id="2747483"/>
    <lineage>
        <taxon>Eukaryota</taxon>
        <taxon>Metazoa</taxon>
        <taxon>Ecdysozoa</taxon>
        <taxon>Arthropoda</taxon>
        <taxon>Chelicerata</taxon>
        <taxon>Arachnida</taxon>
        <taxon>Araneae</taxon>
        <taxon>Araneomorphae</taxon>
        <taxon>Entelegynae</taxon>
        <taxon>Araneoidea</taxon>
        <taxon>Nephilidae</taxon>
        <taxon>Trichonephila</taxon>
        <taxon>Trichonephila inaurata</taxon>
    </lineage>
</organism>